<feature type="compositionally biased region" description="Low complexity" evidence="1">
    <location>
        <begin position="878"/>
        <end position="890"/>
    </location>
</feature>
<dbReference type="Pfam" id="PF13508">
    <property type="entry name" value="Acetyltransf_7"/>
    <property type="match status" value="1"/>
</dbReference>
<reference evidence="3 4" key="1">
    <citation type="submission" date="2016-08" db="EMBL/GenBank/DDBJ databases">
        <title>A Parts List for Fungal Cellulosomes Revealed by Comparative Genomics.</title>
        <authorList>
            <consortium name="DOE Joint Genome Institute"/>
            <person name="Haitjema C.H."/>
            <person name="Gilmore S.P."/>
            <person name="Henske J.K."/>
            <person name="Solomon K.V."/>
            <person name="De Groot R."/>
            <person name="Kuo A."/>
            <person name="Mondo S.J."/>
            <person name="Salamov A.A."/>
            <person name="Labutti K."/>
            <person name="Zhao Z."/>
            <person name="Chiniquy J."/>
            <person name="Barry K."/>
            <person name="Brewer H.M."/>
            <person name="Purvine S.O."/>
            <person name="Wright A.T."/>
            <person name="Boxma B."/>
            <person name="Van Alen T."/>
            <person name="Hackstein J.H."/>
            <person name="Baker S.E."/>
            <person name="Grigoriev I.V."/>
            <person name="O'Malley M.A."/>
        </authorList>
    </citation>
    <scope>NUCLEOTIDE SEQUENCE [LARGE SCALE GENOMIC DNA]</scope>
    <source>
        <strain evidence="3 4">G1</strain>
    </source>
</reference>
<keyword evidence="4" id="KW-1185">Reference proteome</keyword>
<dbReference type="PROSITE" id="PS51186">
    <property type="entry name" value="GNAT"/>
    <property type="match status" value="1"/>
</dbReference>
<dbReference type="GO" id="GO:0016747">
    <property type="term" value="F:acyltransferase activity, transferring groups other than amino-acyl groups"/>
    <property type="evidence" value="ECO:0007669"/>
    <property type="project" value="InterPro"/>
</dbReference>
<dbReference type="Proteomes" id="UP000193920">
    <property type="component" value="Unassembled WGS sequence"/>
</dbReference>
<dbReference type="SUPFAM" id="SSF55729">
    <property type="entry name" value="Acyl-CoA N-acyltransferases (Nat)"/>
    <property type="match status" value="1"/>
</dbReference>
<gene>
    <name evidence="3" type="ORF">LY90DRAFT_707908</name>
</gene>
<comment type="caution">
    <text evidence="3">The sequence shown here is derived from an EMBL/GenBank/DDBJ whole genome shotgun (WGS) entry which is preliminary data.</text>
</comment>
<dbReference type="CDD" id="cd04301">
    <property type="entry name" value="NAT_SF"/>
    <property type="match status" value="1"/>
</dbReference>
<dbReference type="EMBL" id="MCOG01000292">
    <property type="protein sequence ID" value="ORY20358.1"/>
    <property type="molecule type" value="Genomic_DNA"/>
</dbReference>
<feature type="region of interest" description="Disordered" evidence="1">
    <location>
        <begin position="873"/>
        <end position="892"/>
    </location>
</feature>
<dbReference type="OrthoDB" id="2115692at2759"/>
<accession>A0A1Y2ACT9</accession>
<organism evidence="3 4">
    <name type="scientific">Neocallimastix californiae</name>
    <dbReference type="NCBI Taxonomy" id="1754190"/>
    <lineage>
        <taxon>Eukaryota</taxon>
        <taxon>Fungi</taxon>
        <taxon>Fungi incertae sedis</taxon>
        <taxon>Chytridiomycota</taxon>
        <taxon>Chytridiomycota incertae sedis</taxon>
        <taxon>Neocallimastigomycetes</taxon>
        <taxon>Neocallimastigales</taxon>
        <taxon>Neocallimastigaceae</taxon>
        <taxon>Neocallimastix</taxon>
    </lineage>
</organism>
<dbReference type="Gene3D" id="3.40.630.30">
    <property type="match status" value="1"/>
</dbReference>
<sequence length="999" mass="116901">MLNILDQKRKNINNSNSLVSKQSSIVVLRKNKFKIIKEKQITKEKEKIKNLNFAVNNIVADYKLSQDIGISGVNQGQQTSLNNINTNSFPNLKTNAFSLDNINFGFDSSSNNTSALTNKREVILRKRRPQLYKSTHGFRLSFCNLTDKEKKDQRASTYRKRTKNMRERDFFSRRQMQRDNESLFDCLQKYYYENDESFKKTHNRTNTLRSLNTVDYSKKYCNFDSLFGYTNNSQLFIKTNTLSKSYIYNYFNVQHRRRRRGNRYYNLANKFYHENQLIDDSDDDADLDSDIDDNETIHNKNNVINFNFNNQNLITFSSGGDITASRSLYNLEIIKDINSQDRRRAEMLKKRRQQYKSRSSYSIQGKWRRGDSEDDQLNDPNLTHIICDECCRKIKNHELYYLDKISNNSYYKDNNWIKNLNKINDINNSNSSNKPLICEYCRCIKDKTLCSISLTTDFSQKVIFSRRTKKRNFFYITSNYNITSKAYNPSLSAVPSAKAQRIKQYLKRTRIARKVQVWSRRKLFLMGLSNERQNLGNLLNITESYNDDLSFDNDQSLKITEPSMLNSILVPGIENPFQIVTLQSELELENNSELLFLFNQANELVKSEFSAKDMCVHLDSSLDEGLTVDIIVKEKVRTSSKLYCECNKHDDSESAKNFLKSNSFQFNNDNNNINNNNNNNNNHSHNNDNNFDSNYSDYKYYSKIYDKDSNGIMNNDYYSNNNYNNNNNNNNININNITSSHFDGSYLTLSPLDESYYEDASIMSYQNQSSSNFDFNDQSFGMTAINSRTSSWVNSSNSISNSSFDMNSSTTLINFSESQQLPQQPNKRIIVLPNDNNSNFEEGEEDERCVYCHKLKFNRKNYLKYEGNEDELNKQHSFSRSPSTNSISSSRKAHSFSPRNVEVVAVMEYVFMKRYMWLEVIAVKQEYKGLGIGKLLMNRMTSIANAKDKDILLYSLNDVISFYKQFDFEFSPKFPHKPYHDGWFMTKRCKTPKNIFIPS</sequence>
<protein>
    <recommendedName>
        <fullName evidence="2">N-acetyltransferase domain-containing protein</fullName>
    </recommendedName>
</protein>
<name>A0A1Y2ACT9_9FUNG</name>
<feature type="region of interest" description="Disordered" evidence="1">
    <location>
        <begin position="667"/>
        <end position="692"/>
    </location>
</feature>
<evidence type="ECO:0000313" key="4">
    <source>
        <dbReference type="Proteomes" id="UP000193920"/>
    </source>
</evidence>
<dbReference type="InterPro" id="IPR016181">
    <property type="entry name" value="Acyl_CoA_acyltransferase"/>
</dbReference>
<proteinExistence type="predicted"/>
<evidence type="ECO:0000256" key="1">
    <source>
        <dbReference type="SAM" id="MobiDB-lite"/>
    </source>
</evidence>
<evidence type="ECO:0000313" key="3">
    <source>
        <dbReference type="EMBL" id="ORY20358.1"/>
    </source>
</evidence>
<dbReference type="STRING" id="1754190.A0A1Y2ACT9"/>
<evidence type="ECO:0000259" key="2">
    <source>
        <dbReference type="PROSITE" id="PS51186"/>
    </source>
</evidence>
<dbReference type="InterPro" id="IPR000182">
    <property type="entry name" value="GNAT_dom"/>
</dbReference>
<dbReference type="AlphaFoldDB" id="A0A1Y2ACT9"/>
<feature type="domain" description="N-acetyltransferase" evidence="2">
    <location>
        <begin position="845"/>
        <end position="990"/>
    </location>
</feature>